<feature type="binding site" evidence="9">
    <location>
        <position position="248"/>
    </location>
    <ligand>
        <name>Mn(2+)</name>
        <dbReference type="ChEBI" id="CHEBI:29035"/>
    </ligand>
</feature>
<comment type="subunit">
    <text evidence="9">Homodimer, forms a heterotetramer with a Cas2 homodimer.</text>
</comment>
<evidence type="ECO:0000256" key="5">
    <source>
        <dbReference type="ARBA" id="ARBA00022842"/>
    </source>
</evidence>
<dbReference type="PANTHER" id="PTHR34353:SF2">
    <property type="entry name" value="CRISPR-ASSOCIATED ENDONUCLEASE CAS1 1"/>
    <property type="match status" value="1"/>
</dbReference>
<dbReference type="GO" id="GO:0016787">
    <property type="term" value="F:hydrolase activity"/>
    <property type="evidence" value="ECO:0007669"/>
    <property type="project" value="UniProtKB-KW"/>
</dbReference>
<dbReference type="Proteomes" id="UP000196694">
    <property type="component" value="Unassembled WGS sequence"/>
</dbReference>
<comment type="cofactor">
    <cofactor evidence="9">
        <name>Mg(2+)</name>
        <dbReference type="ChEBI" id="CHEBI:18420"/>
    </cofactor>
    <cofactor evidence="9">
        <name>Mn(2+)</name>
        <dbReference type="ChEBI" id="CHEBI:29035"/>
    </cofactor>
</comment>
<dbReference type="GO" id="GO:0003677">
    <property type="term" value="F:DNA binding"/>
    <property type="evidence" value="ECO:0007669"/>
    <property type="project" value="UniProtKB-KW"/>
</dbReference>
<dbReference type="KEGG" id="pdl:Pyrde_0315"/>
<organism evidence="10 12">
    <name type="scientific">Pyrodictium delaneyi</name>
    <dbReference type="NCBI Taxonomy" id="1273541"/>
    <lineage>
        <taxon>Archaea</taxon>
        <taxon>Thermoproteota</taxon>
        <taxon>Thermoprotei</taxon>
        <taxon>Desulfurococcales</taxon>
        <taxon>Pyrodictiaceae</taxon>
        <taxon>Pyrodictium</taxon>
    </lineage>
</organism>
<dbReference type="Proteomes" id="UP000058613">
    <property type="component" value="Chromosome"/>
</dbReference>
<keyword evidence="13" id="KW-1185">Reference proteome</keyword>
<dbReference type="Gene3D" id="3.100.10.20">
    <property type="entry name" value="CRISPR-associated endonuclease Cas1, N-terminal domain"/>
    <property type="match status" value="1"/>
</dbReference>
<evidence type="ECO:0000256" key="4">
    <source>
        <dbReference type="ARBA" id="ARBA00022801"/>
    </source>
</evidence>
<dbReference type="InterPro" id="IPR042206">
    <property type="entry name" value="CRISPR-assoc_Cas1_C"/>
</dbReference>
<name>A0A0P0N2R3_9CREN</name>
<sequence>MSILENVLIVSTPGSRIYVRHGVVYIQAPDSKPIPVTFDTELLVLATGGVSISGRALRRLSELGVRLVVLGQRGQVAGELRPVDRVNRTIESRLAQYRVKLEGRGLAYAAEMVYAKIVNQARLLRYLAKSRREPWLRDDGYAVEEYAARLRSTLDEGRRLDENLVRGLEAQAARRYWSALAALIPWDTGFRGRDPRGEDPVNKALSYSYAILYSVASDALTVAGLDPYAGFLHRDRSGKPSLVYDYSDTFKPIAVDKALFTNIDQQLFELYQGSLTYTARRELARRVLENLASPYTDAAGKRRRLRDHIYGYAWSLAQSLRENRRYQAFRARL</sequence>
<dbReference type="Pfam" id="PF01867">
    <property type="entry name" value="Cas_Cas1"/>
    <property type="match status" value="1"/>
</dbReference>
<evidence type="ECO:0000313" key="11">
    <source>
        <dbReference type="EMBL" id="OWJ54420.1"/>
    </source>
</evidence>
<dbReference type="EC" id="3.1.-.-" evidence="9"/>
<dbReference type="PANTHER" id="PTHR34353">
    <property type="entry name" value="CRISPR-ASSOCIATED ENDONUCLEASE CAS1 1"/>
    <property type="match status" value="1"/>
</dbReference>
<reference evidence="10 12" key="1">
    <citation type="submission" date="2015-10" db="EMBL/GenBank/DDBJ databases">
        <title>Complete genome sequence of hyperthermophilic archaeon Pyrodictium delaneyi Su06.</title>
        <authorList>
            <person name="Jung J.-H."/>
            <person name="Lin J."/>
            <person name="Holden J.F."/>
            <person name="Park C.-S."/>
        </authorList>
    </citation>
    <scope>NUCLEOTIDE SEQUENCE [LARGE SCALE GENOMIC DNA]</scope>
    <source>
        <strain evidence="10 12">Su06</strain>
    </source>
</reference>
<dbReference type="HAMAP" id="MF_01470">
    <property type="entry name" value="Cas1"/>
    <property type="match status" value="1"/>
</dbReference>
<dbReference type="GO" id="GO:0046872">
    <property type="term" value="F:metal ion binding"/>
    <property type="evidence" value="ECO:0007669"/>
    <property type="project" value="UniProtKB-UniRule"/>
</dbReference>
<dbReference type="RefSeq" id="WP_055407627.1">
    <property type="nucleotide sequence ID" value="NZ_CP013011.1"/>
</dbReference>
<proteinExistence type="inferred from homology"/>
<protein>
    <recommendedName>
        <fullName evidence="9">CRISPR-associated endonuclease Cas1</fullName>
        <ecNumber evidence="9">3.1.-.-</ecNumber>
    </recommendedName>
</protein>
<evidence type="ECO:0000256" key="1">
    <source>
        <dbReference type="ARBA" id="ARBA00022722"/>
    </source>
</evidence>
<gene>
    <name evidence="9" type="primary">cas1</name>
    <name evidence="11" type="ORF">Pdsh_08105</name>
    <name evidence="10" type="ORF">Pyrde_0315</name>
</gene>
<dbReference type="GO" id="GO:0051607">
    <property type="term" value="P:defense response to virus"/>
    <property type="evidence" value="ECO:0007669"/>
    <property type="project" value="UniProtKB-UniRule"/>
</dbReference>
<evidence type="ECO:0000256" key="9">
    <source>
        <dbReference type="HAMAP-Rule" id="MF_01470"/>
    </source>
</evidence>
<feature type="binding site" evidence="9">
    <location>
        <position position="169"/>
    </location>
    <ligand>
        <name>Mn(2+)</name>
        <dbReference type="ChEBI" id="CHEBI:29035"/>
    </ligand>
</feature>
<reference evidence="11 13" key="2">
    <citation type="submission" date="2017-05" db="EMBL/GenBank/DDBJ databases">
        <title>The draft genome of the hyperthermophilic archaeon 'Pyrodictium delaneyi strain Hulk', an iron and nitrate reducer, reveals the capacity for sulfate reduction.</title>
        <authorList>
            <person name="Demey L.M."/>
            <person name="Miller C."/>
            <person name="Manzella M."/>
            <person name="Reguera G."/>
            <person name="Kashefi K."/>
        </authorList>
    </citation>
    <scope>NUCLEOTIDE SEQUENCE [LARGE SCALE GENOMIC DNA]</scope>
    <source>
        <strain evidence="11 13">Hulk</strain>
    </source>
</reference>
<dbReference type="InterPro" id="IPR002729">
    <property type="entry name" value="CRISPR-assoc_Cas1"/>
</dbReference>
<evidence type="ECO:0000313" key="13">
    <source>
        <dbReference type="Proteomes" id="UP000196694"/>
    </source>
</evidence>
<accession>A0A0P0N2R3</accession>
<keyword evidence="4 9" id="KW-0378">Hydrolase</keyword>
<keyword evidence="8 9" id="KW-0464">Manganese</keyword>
<evidence type="ECO:0000256" key="2">
    <source>
        <dbReference type="ARBA" id="ARBA00022723"/>
    </source>
</evidence>
<dbReference type="NCBIfam" id="TIGR00287">
    <property type="entry name" value="cas1"/>
    <property type="match status" value="1"/>
</dbReference>
<evidence type="ECO:0000313" key="10">
    <source>
        <dbReference type="EMBL" id="ALL00365.1"/>
    </source>
</evidence>
<keyword evidence="3 9" id="KW-0255">Endonuclease</keyword>
<dbReference type="GO" id="GO:0043571">
    <property type="term" value="P:maintenance of CRISPR repeat elements"/>
    <property type="evidence" value="ECO:0007669"/>
    <property type="project" value="UniProtKB-UniRule"/>
</dbReference>
<comment type="function">
    <text evidence="9">CRISPR (clustered regularly interspaced short palindromic repeat), is an adaptive immune system that provides protection against mobile genetic elements (viruses, transposable elements and conjugative plasmids). CRISPR clusters contain spacers, sequences complementary to antecedent mobile elements, and target invading nucleic acids. CRISPR clusters are transcribed and processed into CRISPR RNA (crRNA). Acts as a dsDNA endonuclease. Involved in the integration of spacer DNA into the CRISPR cassette.</text>
</comment>
<keyword evidence="7 9" id="KW-0238">DNA-binding</keyword>
<dbReference type="PATRIC" id="fig|1273541.4.peg.339"/>
<feature type="binding site" evidence="9">
    <location>
        <position position="233"/>
    </location>
    <ligand>
        <name>Mn(2+)</name>
        <dbReference type="ChEBI" id="CHEBI:29035"/>
    </ligand>
</feature>
<dbReference type="GeneID" id="26098637"/>
<dbReference type="EMBL" id="NCQP01000006">
    <property type="protein sequence ID" value="OWJ54420.1"/>
    <property type="molecule type" value="Genomic_DNA"/>
</dbReference>
<dbReference type="EMBL" id="CP013011">
    <property type="protein sequence ID" value="ALL00365.1"/>
    <property type="molecule type" value="Genomic_DNA"/>
</dbReference>
<comment type="similarity">
    <text evidence="9">Belongs to the CRISPR-associated endonuclease Cas1 family.</text>
</comment>
<dbReference type="Gene3D" id="1.20.120.920">
    <property type="entry name" value="CRISPR-associated endonuclease Cas1, C-terminal domain"/>
    <property type="match status" value="1"/>
</dbReference>
<dbReference type="AlphaFoldDB" id="A0A0P0N2R3"/>
<dbReference type="STRING" id="1273541.Pyrde_0315"/>
<evidence type="ECO:0000256" key="8">
    <source>
        <dbReference type="ARBA" id="ARBA00023211"/>
    </source>
</evidence>
<evidence type="ECO:0000313" key="12">
    <source>
        <dbReference type="Proteomes" id="UP000058613"/>
    </source>
</evidence>
<keyword evidence="5 9" id="KW-0460">Magnesium</keyword>
<evidence type="ECO:0000256" key="7">
    <source>
        <dbReference type="ARBA" id="ARBA00023125"/>
    </source>
</evidence>
<dbReference type="InterPro" id="IPR042211">
    <property type="entry name" value="CRISPR-assoc_Cas1_N"/>
</dbReference>
<keyword evidence="6 9" id="KW-0051">Antiviral defense</keyword>
<keyword evidence="2 9" id="KW-0479">Metal-binding</keyword>
<keyword evidence="1 9" id="KW-0540">Nuclease</keyword>
<dbReference type="GO" id="GO:0004519">
    <property type="term" value="F:endonuclease activity"/>
    <property type="evidence" value="ECO:0007669"/>
    <property type="project" value="UniProtKB-UniRule"/>
</dbReference>
<dbReference type="OrthoDB" id="2216at2157"/>
<evidence type="ECO:0000256" key="6">
    <source>
        <dbReference type="ARBA" id="ARBA00023118"/>
    </source>
</evidence>
<evidence type="ECO:0000256" key="3">
    <source>
        <dbReference type="ARBA" id="ARBA00022759"/>
    </source>
</evidence>
<dbReference type="InterPro" id="IPR050646">
    <property type="entry name" value="Cas1"/>
</dbReference>
<dbReference type="CDD" id="cd09634">
    <property type="entry name" value="Cas1_I-II-III"/>
    <property type="match status" value="1"/>
</dbReference>